<dbReference type="PANTHER" id="PTHR43259:SF1">
    <property type="entry name" value="N-ACETYLTRANSFERASE DOMAIN-CONTAINING PROTEIN"/>
    <property type="match status" value="1"/>
</dbReference>
<dbReference type="RefSeq" id="WP_076558204.1">
    <property type="nucleotide sequence ID" value="NZ_FTOC01000004.1"/>
</dbReference>
<accession>A0A1N7J7F0</accession>
<dbReference type="SUPFAM" id="SSF55729">
    <property type="entry name" value="Acyl-CoA N-acyltransferases (Nat)"/>
    <property type="match status" value="1"/>
</dbReference>
<dbReference type="OrthoDB" id="65897at2"/>
<evidence type="ECO:0000313" key="3">
    <source>
        <dbReference type="Proteomes" id="UP000187608"/>
    </source>
</evidence>
<protein>
    <submittedName>
        <fullName evidence="2">Acetyltransferase, GNAT family</fullName>
    </submittedName>
</protein>
<dbReference type="PANTHER" id="PTHR43259">
    <property type="entry name" value="SPT10P"/>
    <property type="match status" value="1"/>
</dbReference>
<dbReference type="PROSITE" id="PS51186">
    <property type="entry name" value="GNAT"/>
    <property type="match status" value="1"/>
</dbReference>
<dbReference type="CDD" id="cd04301">
    <property type="entry name" value="NAT_SF"/>
    <property type="match status" value="1"/>
</dbReference>
<evidence type="ECO:0000259" key="1">
    <source>
        <dbReference type="PROSITE" id="PS51186"/>
    </source>
</evidence>
<dbReference type="InterPro" id="IPR052829">
    <property type="entry name" value="N-acetyltransferase_domain"/>
</dbReference>
<proteinExistence type="predicted"/>
<dbReference type="STRING" id="570947.SAMN05421687_10471"/>
<gene>
    <name evidence="2" type="ORF">SAMN05421687_10471</name>
</gene>
<keyword evidence="2" id="KW-0808">Transferase</keyword>
<dbReference type="Pfam" id="PF00583">
    <property type="entry name" value="Acetyltransf_1"/>
    <property type="match status" value="1"/>
</dbReference>
<evidence type="ECO:0000313" key="2">
    <source>
        <dbReference type="EMBL" id="SIS45240.1"/>
    </source>
</evidence>
<dbReference type="EMBL" id="FTOC01000004">
    <property type="protein sequence ID" value="SIS45240.1"/>
    <property type="molecule type" value="Genomic_DNA"/>
</dbReference>
<dbReference type="GO" id="GO:0016747">
    <property type="term" value="F:acyltransferase activity, transferring groups other than amino-acyl groups"/>
    <property type="evidence" value="ECO:0007669"/>
    <property type="project" value="InterPro"/>
</dbReference>
<dbReference type="Gene3D" id="3.40.630.30">
    <property type="match status" value="1"/>
</dbReference>
<name>A0A1N7J7F0_9BACI</name>
<dbReference type="AlphaFoldDB" id="A0A1N7J7F0"/>
<dbReference type="InterPro" id="IPR000182">
    <property type="entry name" value="GNAT_dom"/>
</dbReference>
<dbReference type="InterPro" id="IPR016181">
    <property type="entry name" value="Acyl_CoA_acyltransferase"/>
</dbReference>
<reference evidence="3" key="1">
    <citation type="submission" date="2017-01" db="EMBL/GenBank/DDBJ databases">
        <authorList>
            <person name="Varghese N."/>
            <person name="Submissions S."/>
        </authorList>
    </citation>
    <scope>NUCLEOTIDE SEQUENCE [LARGE SCALE GENOMIC DNA]</scope>
    <source>
        <strain evidence="3">DSM 23127</strain>
    </source>
</reference>
<dbReference type="Proteomes" id="UP000187608">
    <property type="component" value="Unassembled WGS sequence"/>
</dbReference>
<organism evidence="2 3">
    <name type="scientific">Salimicrobium flavidum</name>
    <dbReference type="NCBI Taxonomy" id="570947"/>
    <lineage>
        <taxon>Bacteria</taxon>
        <taxon>Bacillati</taxon>
        <taxon>Bacillota</taxon>
        <taxon>Bacilli</taxon>
        <taxon>Bacillales</taxon>
        <taxon>Bacillaceae</taxon>
        <taxon>Salimicrobium</taxon>
    </lineage>
</organism>
<keyword evidence="3" id="KW-1185">Reference proteome</keyword>
<sequence length="150" mass="17208">MEVREMTVEEFEAYRTKAVAEYAEEHVKAGDWEGEGAPQKADEEFRSLLPDGVQTKNHHLFSICEGGTVIGMFWLGVVDVKKGWIYDIKLDESSRGKGYGKQTMAEIDRLGKEMGLRTIRLHVFGHNHIARQLYENTGYRETNVIMEKEL</sequence>
<feature type="domain" description="N-acetyltransferase" evidence="1">
    <location>
        <begin position="1"/>
        <end position="150"/>
    </location>
</feature>